<dbReference type="Gene3D" id="6.10.250.3150">
    <property type="match status" value="1"/>
</dbReference>
<feature type="coiled-coil region" evidence="2">
    <location>
        <begin position="23"/>
        <end position="50"/>
    </location>
</feature>
<dbReference type="PANTHER" id="PTHR21666:SF289">
    <property type="entry name" value="L-ALA--D-GLU ENDOPEPTIDASE"/>
    <property type="match status" value="1"/>
</dbReference>
<evidence type="ECO:0000256" key="1">
    <source>
        <dbReference type="ARBA" id="ARBA00022729"/>
    </source>
</evidence>
<feature type="signal peptide" evidence="4">
    <location>
        <begin position="1"/>
        <end position="19"/>
    </location>
</feature>
<name>A0A1T5GL81_9FLAO</name>
<dbReference type="Pfam" id="PF01551">
    <property type="entry name" value="Peptidase_M23"/>
    <property type="match status" value="1"/>
</dbReference>
<feature type="domain" description="M23ase beta-sheet core" evidence="5">
    <location>
        <begin position="422"/>
        <end position="513"/>
    </location>
</feature>
<dbReference type="EMBL" id="FUYZ01000013">
    <property type="protein sequence ID" value="SKC09131.1"/>
    <property type="molecule type" value="Genomic_DNA"/>
</dbReference>
<evidence type="ECO:0000259" key="5">
    <source>
        <dbReference type="Pfam" id="PF01551"/>
    </source>
</evidence>
<dbReference type="SUPFAM" id="SSF51261">
    <property type="entry name" value="Duplicated hybrid motif"/>
    <property type="match status" value="1"/>
</dbReference>
<feature type="region of interest" description="Disordered" evidence="3">
    <location>
        <begin position="301"/>
        <end position="322"/>
    </location>
</feature>
<keyword evidence="1 4" id="KW-0732">Signal</keyword>
<dbReference type="InterPro" id="IPR011055">
    <property type="entry name" value="Dup_hybrid_motif"/>
</dbReference>
<keyword evidence="6" id="KW-0378">Hydrolase</keyword>
<dbReference type="RefSeq" id="WP_079668164.1">
    <property type="nucleotide sequence ID" value="NZ_FUYZ01000013.1"/>
</dbReference>
<dbReference type="AlphaFoldDB" id="A0A1T5GL81"/>
<feature type="chain" id="PRO_5013387003" evidence="4">
    <location>
        <begin position="20"/>
        <end position="519"/>
    </location>
</feature>
<dbReference type="InterPro" id="IPR016047">
    <property type="entry name" value="M23ase_b-sheet_dom"/>
</dbReference>
<protein>
    <submittedName>
        <fullName evidence="6">Septal ring factor EnvC, activator of murein hydrolases AmiA and AmiB</fullName>
    </submittedName>
</protein>
<evidence type="ECO:0000256" key="2">
    <source>
        <dbReference type="SAM" id="Coils"/>
    </source>
</evidence>
<organism evidence="6 7">
    <name type="scientific">Soonwooa buanensis</name>
    <dbReference type="NCBI Taxonomy" id="619805"/>
    <lineage>
        <taxon>Bacteria</taxon>
        <taxon>Pseudomonadati</taxon>
        <taxon>Bacteroidota</taxon>
        <taxon>Flavobacteriia</taxon>
        <taxon>Flavobacteriales</taxon>
        <taxon>Weeksellaceae</taxon>
        <taxon>Chryseobacterium group</taxon>
        <taxon>Soonwooa</taxon>
    </lineage>
</organism>
<proteinExistence type="predicted"/>
<dbReference type="Gene3D" id="2.70.70.10">
    <property type="entry name" value="Glucose Permease (Domain IIA)"/>
    <property type="match status" value="1"/>
</dbReference>
<dbReference type="PANTHER" id="PTHR21666">
    <property type="entry name" value="PEPTIDASE-RELATED"/>
    <property type="match status" value="1"/>
</dbReference>
<dbReference type="STRING" id="619805.SAMN05660477_02945"/>
<dbReference type="OrthoDB" id="9815884at2"/>
<reference evidence="6 7" key="1">
    <citation type="submission" date="2017-02" db="EMBL/GenBank/DDBJ databases">
        <authorList>
            <person name="Peterson S.W."/>
        </authorList>
    </citation>
    <scope>NUCLEOTIDE SEQUENCE [LARGE SCALE GENOMIC DNA]</scope>
    <source>
        <strain evidence="6 7">DSM 22323</strain>
    </source>
</reference>
<dbReference type="CDD" id="cd12797">
    <property type="entry name" value="M23_peptidase"/>
    <property type="match status" value="1"/>
</dbReference>
<dbReference type="GO" id="GO:0004222">
    <property type="term" value="F:metalloendopeptidase activity"/>
    <property type="evidence" value="ECO:0007669"/>
    <property type="project" value="TreeGrafter"/>
</dbReference>
<evidence type="ECO:0000313" key="6">
    <source>
        <dbReference type="EMBL" id="SKC09131.1"/>
    </source>
</evidence>
<dbReference type="InterPro" id="IPR050570">
    <property type="entry name" value="Cell_wall_metabolism_enzyme"/>
</dbReference>
<gene>
    <name evidence="6" type="ORF">SAMN05660477_02945</name>
</gene>
<evidence type="ECO:0000256" key="4">
    <source>
        <dbReference type="SAM" id="SignalP"/>
    </source>
</evidence>
<dbReference type="Proteomes" id="UP000191112">
    <property type="component" value="Unassembled WGS sequence"/>
</dbReference>
<sequence>MIKKISFLLSILFFGSIFGQNTKEQLQKQNADIKKQIANINADLAKTKNESKLSLAYLNAVNQKISLREKSYNNTQKEKRFIEDDIYRSQLEINKNKRELGKLREDYAAILVKAYKNKGVQNKVIFILSSKSMGEALRRIQYLKQYSEYQQRKAAEINDKANEIQKNIAKKQKAVGEKDNLLLNQKKELATIEVERGQKEALLAEFKQNETKLTAELKQKQTQQKSLEGQIRAIINEEIRAAKAKAEAEKKAEEERKRQAMIAAAKEKARIDAENKAKAEALERERKALEEETRKARELAVKKAADEKKRSDEAAKAESDAKAEARRIIAEKEANEAKARAKAAEDRLAAAKAAEAALDKKKDEEKQAVETKTMKAFGVGSVTAGSNFAESKGRIGFPVERGNITHRFGRQQHPVFKNIWEENNGIKIAVSAGTKARCVFPGVVSTVIVDGGTKTVMVKHGNYFTVYSNLSNVYVKSNQTVSAGTQIGEITTSLDGSYTLDFQIWNGTSPVDPMGWVSY</sequence>
<keyword evidence="7" id="KW-1185">Reference proteome</keyword>
<evidence type="ECO:0000256" key="3">
    <source>
        <dbReference type="SAM" id="MobiDB-lite"/>
    </source>
</evidence>
<evidence type="ECO:0000313" key="7">
    <source>
        <dbReference type="Proteomes" id="UP000191112"/>
    </source>
</evidence>
<accession>A0A1T5GL81</accession>
<keyword evidence="2" id="KW-0175">Coiled coil</keyword>